<name>A0A1I6ZEP1_9ACTN</name>
<feature type="domain" description="DUF427" evidence="1">
    <location>
        <begin position="106"/>
        <end position="196"/>
    </location>
</feature>
<dbReference type="PANTHER" id="PTHR34310">
    <property type="entry name" value="DUF427 DOMAIN PROTEIN (AFU_ORTHOLOGUE AFUA_3G02220)"/>
    <property type="match status" value="1"/>
</dbReference>
<dbReference type="Gene3D" id="2.170.150.40">
    <property type="entry name" value="Domain of unknown function (DUF427)"/>
    <property type="match status" value="2"/>
</dbReference>
<evidence type="ECO:0000313" key="2">
    <source>
        <dbReference type="EMBL" id="SFT61176.1"/>
    </source>
</evidence>
<reference evidence="3" key="1">
    <citation type="submission" date="2016-10" db="EMBL/GenBank/DDBJ databases">
        <authorList>
            <person name="Varghese N."/>
            <person name="Submissions S."/>
        </authorList>
    </citation>
    <scope>NUCLEOTIDE SEQUENCE [LARGE SCALE GENOMIC DNA]</scope>
    <source>
        <strain evidence="3">DSM 45501</strain>
    </source>
</reference>
<protein>
    <submittedName>
        <fullName evidence="2">Uncharacterized conserved protein, DUF427 family</fullName>
    </submittedName>
</protein>
<proteinExistence type="predicted"/>
<dbReference type="AlphaFoldDB" id="A0A1I6ZEP1"/>
<evidence type="ECO:0000259" key="1">
    <source>
        <dbReference type="Pfam" id="PF04248"/>
    </source>
</evidence>
<dbReference type="InterPro" id="IPR007361">
    <property type="entry name" value="DUF427"/>
</dbReference>
<dbReference type="STRING" id="995060.SAMN04487904_104277"/>
<gene>
    <name evidence="2" type="ORF">SAMN04487904_104277</name>
</gene>
<organism evidence="2 3">
    <name type="scientific">Actinopolyspora righensis</name>
    <dbReference type="NCBI Taxonomy" id="995060"/>
    <lineage>
        <taxon>Bacteria</taxon>
        <taxon>Bacillati</taxon>
        <taxon>Actinomycetota</taxon>
        <taxon>Actinomycetes</taxon>
        <taxon>Actinopolysporales</taxon>
        <taxon>Actinopolysporaceae</taxon>
        <taxon>Actinopolyspora</taxon>
        <taxon>Actinopolyspora alba group</taxon>
    </lineage>
</organism>
<feature type="domain" description="DUF427" evidence="1">
    <location>
        <begin position="230"/>
        <end position="321"/>
    </location>
</feature>
<dbReference type="InterPro" id="IPR038694">
    <property type="entry name" value="DUF427_sf"/>
</dbReference>
<dbReference type="Pfam" id="PF04248">
    <property type="entry name" value="NTP_transf_9"/>
    <property type="match status" value="2"/>
</dbReference>
<accession>A0A1I6ZEP1</accession>
<evidence type="ECO:0000313" key="3">
    <source>
        <dbReference type="Proteomes" id="UP000199165"/>
    </source>
</evidence>
<dbReference type="Proteomes" id="UP000199165">
    <property type="component" value="Unassembled WGS sequence"/>
</dbReference>
<keyword evidence="3" id="KW-1185">Reference proteome</keyword>
<sequence>MLSPVCERRAARHWFTPWGTRGDGSANGSVARLGWALFRRVRDSCEVGFRMGPGTGCETNSEKGEVIAVALTLGDGPLTSRPPETVNYRIDGPAHRLLWQDFPRRVRARFAGETVLDSSRGKLLHESNLLPRLYVPVEDVRAELLEPSTRHTHCPFKGDAEYHSVRVGDRVAESAVWRYPDPVEDASWLAGHLSVSWEAMDQWLDEEEEVLGHLRDPYHRVDVRETARHVRVSSGGVVLAESGRAKLLSETGLPNRFYLPAEDVRTELLETSATTTVCPYKGTATYRSVRGEGLDLPDAVFRYEDPLPESAGIAGRYCFLAEGVTTTVDGTPVS</sequence>
<dbReference type="PANTHER" id="PTHR34310:SF9">
    <property type="entry name" value="BLR5716 PROTEIN"/>
    <property type="match status" value="1"/>
</dbReference>
<dbReference type="EMBL" id="FPAT01000004">
    <property type="protein sequence ID" value="SFT61176.1"/>
    <property type="molecule type" value="Genomic_DNA"/>
</dbReference>